<dbReference type="PANTHER" id="PTHR10344:SF4">
    <property type="entry name" value="UMP-CMP KINASE 2, MITOCHONDRIAL"/>
    <property type="match status" value="1"/>
</dbReference>
<evidence type="ECO:0000256" key="2">
    <source>
        <dbReference type="ARBA" id="ARBA00012980"/>
    </source>
</evidence>
<evidence type="ECO:0000256" key="1">
    <source>
        <dbReference type="ARBA" id="ARBA00009776"/>
    </source>
</evidence>
<accession>A0ABW4J7F5</accession>
<keyword evidence="4 10" id="KW-0808">Transferase</keyword>
<keyword evidence="8 10" id="KW-0067">ATP-binding</keyword>
<feature type="binding site" evidence="10">
    <location>
        <begin position="10"/>
        <end position="17"/>
    </location>
    <ligand>
        <name>ATP</name>
        <dbReference type="ChEBI" id="CHEBI:30616"/>
    </ligand>
</feature>
<evidence type="ECO:0000256" key="7">
    <source>
        <dbReference type="ARBA" id="ARBA00022777"/>
    </source>
</evidence>
<keyword evidence="13" id="KW-1185">Reference proteome</keyword>
<dbReference type="GO" id="GO:0004798">
    <property type="term" value="F:dTMP kinase activity"/>
    <property type="evidence" value="ECO:0007669"/>
    <property type="project" value="UniProtKB-EC"/>
</dbReference>
<dbReference type="InterPro" id="IPR018095">
    <property type="entry name" value="Thymidylate_kin_CS"/>
</dbReference>
<evidence type="ECO:0000256" key="9">
    <source>
        <dbReference type="ARBA" id="ARBA00048743"/>
    </source>
</evidence>
<comment type="catalytic activity">
    <reaction evidence="9 10">
        <text>dTMP + ATP = dTDP + ADP</text>
        <dbReference type="Rhea" id="RHEA:13517"/>
        <dbReference type="ChEBI" id="CHEBI:30616"/>
        <dbReference type="ChEBI" id="CHEBI:58369"/>
        <dbReference type="ChEBI" id="CHEBI:63528"/>
        <dbReference type="ChEBI" id="CHEBI:456216"/>
        <dbReference type="EC" id="2.7.4.9"/>
    </reaction>
</comment>
<evidence type="ECO:0000256" key="10">
    <source>
        <dbReference type="HAMAP-Rule" id="MF_00165"/>
    </source>
</evidence>
<dbReference type="InterPro" id="IPR018094">
    <property type="entry name" value="Thymidylate_kinase"/>
</dbReference>
<evidence type="ECO:0000256" key="8">
    <source>
        <dbReference type="ARBA" id="ARBA00022840"/>
    </source>
</evidence>
<keyword evidence="7 10" id="KW-0418">Kinase</keyword>
<dbReference type="PANTHER" id="PTHR10344">
    <property type="entry name" value="THYMIDYLATE KINASE"/>
    <property type="match status" value="1"/>
</dbReference>
<dbReference type="NCBIfam" id="TIGR00041">
    <property type="entry name" value="DTMP_kinase"/>
    <property type="match status" value="1"/>
</dbReference>
<organism evidence="12 13">
    <name type="scientific">Agrilactobacillus yilanensis</name>
    <dbReference type="NCBI Taxonomy" id="2485997"/>
    <lineage>
        <taxon>Bacteria</taxon>
        <taxon>Bacillati</taxon>
        <taxon>Bacillota</taxon>
        <taxon>Bacilli</taxon>
        <taxon>Lactobacillales</taxon>
        <taxon>Lactobacillaceae</taxon>
        <taxon>Agrilactobacillus</taxon>
    </lineage>
</organism>
<evidence type="ECO:0000256" key="4">
    <source>
        <dbReference type="ARBA" id="ARBA00022679"/>
    </source>
</evidence>
<name>A0ABW4J7F5_9LACO</name>
<protein>
    <recommendedName>
        <fullName evidence="3 10">Thymidylate kinase</fullName>
        <ecNumber evidence="2 10">2.7.4.9</ecNumber>
    </recommendedName>
    <alternativeName>
        <fullName evidence="10">dTMP kinase</fullName>
    </alternativeName>
</protein>
<dbReference type="RefSeq" id="WP_125715891.1">
    <property type="nucleotide sequence ID" value="NZ_JBHTOP010000024.1"/>
</dbReference>
<evidence type="ECO:0000256" key="5">
    <source>
        <dbReference type="ARBA" id="ARBA00022727"/>
    </source>
</evidence>
<comment type="similarity">
    <text evidence="1 10">Belongs to the thymidylate kinase family.</text>
</comment>
<dbReference type="Gene3D" id="3.40.50.300">
    <property type="entry name" value="P-loop containing nucleotide triphosphate hydrolases"/>
    <property type="match status" value="1"/>
</dbReference>
<dbReference type="Proteomes" id="UP001597267">
    <property type="component" value="Unassembled WGS sequence"/>
</dbReference>
<evidence type="ECO:0000313" key="12">
    <source>
        <dbReference type="EMBL" id="MFD1672312.1"/>
    </source>
</evidence>
<dbReference type="CDD" id="cd01672">
    <property type="entry name" value="TMPK"/>
    <property type="match status" value="1"/>
</dbReference>
<dbReference type="InterPro" id="IPR027417">
    <property type="entry name" value="P-loop_NTPase"/>
</dbReference>
<evidence type="ECO:0000259" key="11">
    <source>
        <dbReference type="Pfam" id="PF02223"/>
    </source>
</evidence>
<keyword evidence="5 10" id="KW-0545">Nucleotide biosynthesis</keyword>
<gene>
    <name evidence="10 12" type="primary">tmk</name>
    <name evidence="12" type="ORF">ACFQ5M_09405</name>
</gene>
<dbReference type="Pfam" id="PF02223">
    <property type="entry name" value="Thymidylate_kin"/>
    <property type="match status" value="1"/>
</dbReference>
<evidence type="ECO:0000256" key="3">
    <source>
        <dbReference type="ARBA" id="ARBA00017144"/>
    </source>
</evidence>
<evidence type="ECO:0000313" key="13">
    <source>
        <dbReference type="Proteomes" id="UP001597267"/>
    </source>
</evidence>
<proteinExistence type="inferred from homology"/>
<feature type="domain" description="Thymidylate kinase-like" evidence="11">
    <location>
        <begin position="8"/>
        <end position="199"/>
    </location>
</feature>
<dbReference type="EMBL" id="JBHTOP010000024">
    <property type="protein sequence ID" value="MFD1672312.1"/>
    <property type="molecule type" value="Genomic_DNA"/>
</dbReference>
<comment type="caution">
    <text evidence="12">The sequence shown here is derived from an EMBL/GenBank/DDBJ whole genome shotgun (WGS) entry which is preliminary data.</text>
</comment>
<dbReference type="SUPFAM" id="SSF52540">
    <property type="entry name" value="P-loop containing nucleoside triphosphate hydrolases"/>
    <property type="match status" value="1"/>
</dbReference>
<keyword evidence="6 10" id="KW-0547">Nucleotide-binding</keyword>
<dbReference type="HAMAP" id="MF_00165">
    <property type="entry name" value="Thymidylate_kinase"/>
    <property type="match status" value="1"/>
</dbReference>
<reference evidence="13" key="1">
    <citation type="journal article" date="2019" name="Int. J. Syst. Evol. Microbiol.">
        <title>The Global Catalogue of Microorganisms (GCM) 10K type strain sequencing project: providing services to taxonomists for standard genome sequencing and annotation.</title>
        <authorList>
            <consortium name="The Broad Institute Genomics Platform"/>
            <consortium name="The Broad Institute Genome Sequencing Center for Infectious Disease"/>
            <person name="Wu L."/>
            <person name="Ma J."/>
        </authorList>
    </citation>
    <scope>NUCLEOTIDE SEQUENCE [LARGE SCALE GENOMIC DNA]</scope>
    <source>
        <strain evidence="13">CCM 8896</strain>
    </source>
</reference>
<evidence type="ECO:0000256" key="6">
    <source>
        <dbReference type="ARBA" id="ARBA00022741"/>
    </source>
</evidence>
<comment type="function">
    <text evidence="10">Phosphorylation of dTMP to form dTDP in both de novo and salvage pathways of dTTP synthesis.</text>
</comment>
<dbReference type="PROSITE" id="PS01331">
    <property type="entry name" value="THYMIDYLATE_KINASE"/>
    <property type="match status" value="1"/>
</dbReference>
<sequence>MAGLFITLEGPDGMGKTTVLKQLLPLLAQKTAQPVIETREPGGSQIAEQIRQVLLDVNNTKMDDRTEALLFAAARRQHLVEVVLPALAADKIVLSDRFVDSSVAYQGGGREIGEQAVYDLNMFATAGLTPDLTLLLDGPVEAGLARIQKFRQDQSDRLDQETLAFHQRVRTSYLHLAAEFPKRVIKIDAMQPLEQVVADCLQQVQNHLPETFQRS</sequence>
<dbReference type="EC" id="2.7.4.9" evidence="2 10"/>
<dbReference type="InterPro" id="IPR039430">
    <property type="entry name" value="Thymidylate_kin-like_dom"/>
</dbReference>